<feature type="repeat" description="WD" evidence="3">
    <location>
        <begin position="54"/>
        <end position="95"/>
    </location>
</feature>
<gene>
    <name evidence="4" type="ORF">BBK36DRAFT_1131541</name>
</gene>
<dbReference type="OrthoDB" id="2306at2759"/>
<dbReference type="PANTHER" id="PTHR19856:SF0">
    <property type="entry name" value="WD REPEAT-CONTAINING PROTEIN 1"/>
    <property type="match status" value="1"/>
</dbReference>
<keyword evidence="2" id="KW-0677">Repeat</keyword>
<dbReference type="SUPFAM" id="SSF50978">
    <property type="entry name" value="WD40 repeat-like"/>
    <property type="match status" value="1"/>
</dbReference>
<accession>A0A2T4AWL8</accession>
<evidence type="ECO:0000313" key="4">
    <source>
        <dbReference type="EMBL" id="PTB61443.1"/>
    </source>
</evidence>
<evidence type="ECO:0000256" key="3">
    <source>
        <dbReference type="PROSITE-ProRule" id="PRU00221"/>
    </source>
</evidence>
<dbReference type="RefSeq" id="XP_024744763.1">
    <property type="nucleotide sequence ID" value="XM_024891994.1"/>
</dbReference>
<keyword evidence="5" id="KW-1185">Reference proteome</keyword>
<organism evidence="4 5">
    <name type="scientific">Trichoderma citrinoviride</name>
    <dbReference type="NCBI Taxonomy" id="58853"/>
    <lineage>
        <taxon>Eukaryota</taxon>
        <taxon>Fungi</taxon>
        <taxon>Dikarya</taxon>
        <taxon>Ascomycota</taxon>
        <taxon>Pezizomycotina</taxon>
        <taxon>Sordariomycetes</taxon>
        <taxon>Hypocreomycetidae</taxon>
        <taxon>Hypocreales</taxon>
        <taxon>Hypocreaceae</taxon>
        <taxon>Trichoderma</taxon>
    </lineage>
</organism>
<proteinExistence type="predicted"/>
<evidence type="ECO:0000313" key="5">
    <source>
        <dbReference type="Proteomes" id="UP000241546"/>
    </source>
</evidence>
<feature type="non-terminal residue" evidence="4">
    <location>
        <position position="137"/>
    </location>
</feature>
<protein>
    <submittedName>
        <fullName evidence="4">WD40 repeat-like protein</fullName>
    </submittedName>
</protein>
<dbReference type="InterPro" id="IPR036322">
    <property type="entry name" value="WD40_repeat_dom_sf"/>
</dbReference>
<dbReference type="InterPro" id="IPR015943">
    <property type="entry name" value="WD40/YVTN_repeat-like_dom_sf"/>
</dbReference>
<sequence length="137" mass="14687">MADSGNSVGEIIGHTKSINAVSITPKRPLRAVTVGDDRNVNFYHGVPFEFKNATTLHSGFVLSAVYSPDGSTFVTVGQDKRIQLYDGVTGEPLRQIGEGEHTGSIFGVSWTQDGKKFATASADQTIKLWDVESGSVI</sequence>
<dbReference type="SMART" id="SM00320">
    <property type="entry name" value="WD40"/>
    <property type="match status" value="3"/>
</dbReference>
<dbReference type="GO" id="GO:0030864">
    <property type="term" value="C:cortical actin cytoskeleton"/>
    <property type="evidence" value="ECO:0007669"/>
    <property type="project" value="TreeGrafter"/>
</dbReference>
<evidence type="ECO:0000256" key="1">
    <source>
        <dbReference type="ARBA" id="ARBA00022574"/>
    </source>
</evidence>
<dbReference type="GO" id="GO:0030042">
    <property type="term" value="P:actin filament depolymerization"/>
    <property type="evidence" value="ECO:0007669"/>
    <property type="project" value="TreeGrafter"/>
</dbReference>
<dbReference type="GeneID" id="36600112"/>
<dbReference type="EMBL" id="KZ680530">
    <property type="protein sequence ID" value="PTB61443.1"/>
    <property type="molecule type" value="Genomic_DNA"/>
</dbReference>
<dbReference type="PROSITE" id="PS50294">
    <property type="entry name" value="WD_REPEATS_REGION"/>
    <property type="match status" value="1"/>
</dbReference>
<reference evidence="5" key="1">
    <citation type="submission" date="2016-07" db="EMBL/GenBank/DDBJ databases">
        <title>Multiple horizontal gene transfer events from other fungi enriched the ability of initially mycotrophic Trichoderma (Ascomycota) to feed on dead plant biomass.</title>
        <authorList>
            <consortium name="DOE Joint Genome Institute"/>
            <person name="Atanasova L."/>
            <person name="Chenthamara K."/>
            <person name="Zhang J."/>
            <person name="Grujic M."/>
            <person name="Henrissat B."/>
            <person name="Kuo A."/>
            <person name="Aerts A."/>
            <person name="Salamov A."/>
            <person name="Lipzen A."/>
            <person name="Labutti K."/>
            <person name="Barry K."/>
            <person name="Miao Y."/>
            <person name="Rahimi M.J."/>
            <person name="Shen Q."/>
            <person name="Grigoriev I.V."/>
            <person name="Kubicek C.P."/>
            <person name="Druzhinina I.S."/>
        </authorList>
    </citation>
    <scope>NUCLEOTIDE SEQUENCE [LARGE SCALE GENOMIC DNA]</scope>
    <source>
        <strain evidence="5">TUCIM 6016</strain>
    </source>
</reference>
<dbReference type="PANTHER" id="PTHR19856">
    <property type="entry name" value="WD-REPEATCONTAINING PROTEIN WDR1"/>
    <property type="match status" value="1"/>
</dbReference>
<dbReference type="Pfam" id="PF00400">
    <property type="entry name" value="WD40"/>
    <property type="match status" value="3"/>
</dbReference>
<dbReference type="InterPro" id="IPR001680">
    <property type="entry name" value="WD40_rpt"/>
</dbReference>
<feature type="repeat" description="WD" evidence="3">
    <location>
        <begin position="98"/>
        <end position="137"/>
    </location>
</feature>
<dbReference type="Proteomes" id="UP000241546">
    <property type="component" value="Unassembled WGS sequence"/>
</dbReference>
<name>A0A2T4AWL8_9HYPO</name>
<keyword evidence="1 3" id="KW-0853">WD repeat</keyword>
<dbReference type="Gene3D" id="2.130.10.10">
    <property type="entry name" value="YVTN repeat-like/Quinoprotein amine dehydrogenase"/>
    <property type="match status" value="1"/>
</dbReference>
<dbReference type="GO" id="GO:0051015">
    <property type="term" value="F:actin filament binding"/>
    <property type="evidence" value="ECO:0007669"/>
    <property type="project" value="TreeGrafter"/>
</dbReference>
<evidence type="ECO:0000256" key="2">
    <source>
        <dbReference type="ARBA" id="ARBA00022737"/>
    </source>
</evidence>
<dbReference type="PROSITE" id="PS50082">
    <property type="entry name" value="WD_REPEATS_2"/>
    <property type="match status" value="2"/>
</dbReference>
<dbReference type="AlphaFoldDB" id="A0A2T4AWL8"/>